<keyword evidence="3" id="KW-1185">Reference proteome</keyword>
<sequence>MKQPDVHGAKRFIRPITYGIIAGAIACFLLLIIMSVIMGFKDMPQAVVSVVSLITFIFGGFTAGFVSAAYSREKGLLLGLVCGGCLFCILSLANLAFDGSGFGIIALSKLAAVLFASALGGVVGVNKRKKFK</sequence>
<feature type="transmembrane region" description="Helical" evidence="1">
    <location>
        <begin position="103"/>
        <end position="125"/>
    </location>
</feature>
<dbReference type="AlphaFoldDB" id="A0A926IH51"/>
<gene>
    <name evidence="2" type="ORF">H8705_01990</name>
</gene>
<dbReference type="EMBL" id="JACRTD010000001">
    <property type="protein sequence ID" value="MBC8584353.1"/>
    <property type="molecule type" value="Genomic_DNA"/>
</dbReference>
<dbReference type="InterPro" id="IPR023804">
    <property type="entry name" value="DUF3792_TM"/>
</dbReference>
<keyword evidence="1" id="KW-0472">Membrane</keyword>
<feature type="transmembrane region" description="Helical" evidence="1">
    <location>
        <begin position="12"/>
        <end position="40"/>
    </location>
</feature>
<reference evidence="2" key="1">
    <citation type="submission" date="2020-08" db="EMBL/GenBank/DDBJ databases">
        <title>Genome public.</title>
        <authorList>
            <person name="Liu C."/>
            <person name="Sun Q."/>
        </authorList>
    </citation>
    <scope>NUCLEOTIDE SEQUENCE</scope>
    <source>
        <strain evidence="2">NSJ-64</strain>
    </source>
</reference>
<evidence type="ECO:0000256" key="1">
    <source>
        <dbReference type="SAM" id="Phobius"/>
    </source>
</evidence>
<accession>A0A926IH51</accession>
<evidence type="ECO:0000313" key="2">
    <source>
        <dbReference type="EMBL" id="MBC8584353.1"/>
    </source>
</evidence>
<dbReference type="RefSeq" id="WP_262394176.1">
    <property type="nucleotide sequence ID" value="NZ_JACRTD010000001.1"/>
</dbReference>
<feature type="transmembrane region" description="Helical" evidence="1">
    <location>
        <begin position="46"/>
        <end position="69"/>
    </location>
</feature>
<comment type="caution">
    <text evidence="2">The sequence shown here is derived from an EMBL/GenBank/DDBJ whole genome shotgun (WGS) entry which is preliminary data.</text>
</comment>
<protein>
    <submittedName>
        <fullName evidence="2">TIGR04086 family membrane protein</fullName>
    </submittedName>
</protein>
<name>A0A926IH51_9FIRM</name>
<feature type="transmembrane region" description="Helical" evidence="1">
    <location>
        <begin position="76"/>
        <end position="97"/>
    </location>
</feature>
<keyword evidence="1" id="KW-0812">Transmembrane</keyword>
<keyword evidence="1" id="KW-1133">Transmembrane helix</keyword>
<dbReference type="Proteomes" id="UP000623678">
    <property type="component" value="Unassembled WGS sequence"/>
</dbReference>
<proteinExistence type="predicted"/>
<dbReference type="NCBIfam" id="TIGR04086">
    <property type="entry name" value="TIGR04086_membr"/>
    <property type="match status" value="1"/>
</dbReference>
<organism evidence="2 3">
    <name type="scientific">Youxingia wuxianensis</name>
    <dbReference type="NCBI Taxonomy" id="2763678"/>
    <lineage>
        <taxon>Bacteria</taxon>
        <taxon>Bacillati</taxon>
        <taxon>Bacillota</taxon>
        <taxon>Clostridia</taxon>
        <taxon>Eubacteriales</taxon>
        <taxon>Oscillospiraceae</taxon>
        <taxon>Youxingia</taxon>
    </lineage>
</organism>
<evidence type="ECO:0000313" key="3">
    <source>
        <dbReference type="Proteomes" id="UP000623678"/>
    </source>
</evidence>
<dbReference type="PROSITE" id="PS51257">
    <property type="entry name" value="PROKAR_LIPOPROTEIN"/>
    <property type="match status" value="1"/>
</dbReference>
<dbReference type="Pfam" id="PF12670">
    <property type="entry name" value="DUF3792"/>
    <property type="match status" value="1"/>
</dbReference>